<evidence type="ECO:0000256" key="4">
    <source>
        <dbReference type="ARBA" id="ARBA00022771"/>
    </source>
</evidence>
<dbReference type="EMBL" id="JAQHRD010000013">
    <property type="protein sequence ID" value="KAJ6437316.1"/>
    <property type="molecule type" value="Genomic_DNA"/>
</dbReference>
<evidence type="ECO:0000256" key="1">
    <source>
        <dbReference type="ARBA" id="ARBA00004123"/>
    </source>
</evidence>
<keyword evidence="6" id="KW-0539">Nucleus</keyword>
<dbReference type="AlphaFoldDB" id="A0AB34FF79"/>
<evidence type="ECO:0000259" key="7">
    <source>
        <dbReference type="Pfam" id="PF04082"/>
    </source>
</evidence>
<evidence type="ECO:0000256" key="3">
    <source>
        <dbReference type="ARBA" id="ARBA00022737"/>
    </source>
</evidence>
<sequence>MLDSFTDDDPCDIYDFMAISASGMTVEQELLFLRNLDEFTTEPVAEERHNPDLGHGGNPTSAMFSAEAPITLKAKTDCIERDLQQLHQSLAAFDVTYCEEFDKDTSKEVLAPESIIRFAATYFRLSHHHVPIVHRPSFGSNQTAATLILAVILAGALRSPPRDDALCVRSMARLFEEYIFLRLANIMSVHGASHPDIMSSELLETMQAAVLVYNIQFMDNNATTRRRIRTQRLPTLVATVRQLGLFAIRHSMNMEWGQYVQEQSCIR</sequence>
<name>A0AB34FF79_9HYPO</name>
<reference evidence="8" key="1">
    <citation type="submission" date="2023-01" db="EMBL/GenBank/DDBJ databases">
        <title>The growth and conidiation of Purpureocillium lavendulum are regulated by nitrogen source and histone H3K14 acetylation.</title>
        <authorList>
            <person name="Tang P."/>
            <person name="Han J."/>
            <person name="Zhang C."/>
            <person name="Tang P."/>
            <person name="Qi F."/>
            <person name="Zhang K."/>
            <person name="Liang L."/>
        </authorList>
    </citation>
    <scope>NUCLEOTIDE SEQUENCE</scope>
    <source>
        <strain evidence="8">YMF1.00683</strain>
    </source>
</reference>
<feature type="domain" description="Xylanolytic transcriptional activator regulatory" evidence="7">
    <location>
        <begin position="121"/>
        <end position="211"/>
    </location>
</feature>
<keyword evidence="2" id="KW-0479">Metal-binding</keyword>
<dbReference type="GO" id="GO:0000785">
    <property type="term" value="C:chromatin"/>
    <property type="evidence" value="ECO:0007669"/>
    <property type="project" value="TreeGrafter"/>
</dbReference>
<keyword evidence="5" id="KW-0862">Zinc</keyword>
<protein>
    <submittedName>
        <fullName evidence="8">Transcription factor</fullName>
    </submittedName>
</protein>
<dbReference type="GO" id="GO:0000981">
    <property type="term" value="F:DNA-binding transcription factor activity, RNA polymerase II-specific"/>
    <property type="evidence" value="ECO:0007669"/>
    <property type="project" value="InterPro"/>
</dbReference>
<keyword evidence="4" id="KW-0863">Zinc-finger</keyword>
<dbReference type="InterPro" id="IPR051059">
    <property type="entry name" value="VerF-like"/>
</dbReference>
<dbReference type="GO" id="GO:0008270">
    <property type="term" value="F:zinc ion binding"/>
    <property type="evidence" value="ECO:0007669"/>
    <property type="project" value="UniProtKB-KW"/>
</dbReference>
<organism evidence="8 9">
    <name type="scientific">Purpureocillium lavendulum</name>
    <dbReference type="NCBI Taxonomy" id="1247861"/>
    <lineage>
        <taxon>Eukaryota</taxon>
        <taxon>Fungi</taxon>
        <taxon>Dikarya</taxon>
        <taxon>Ascomycota</taxon>
        <taxon>Pezizomycotina</taxon>
        <taxon>Sordariomycetes</taxon>
        <taxon>Hypocreomycetidae</taxon>
        <taxon>Hypocreales</taxon>
        <taxon>Ophiocordycipitaceae</taxon>
        <taxon>Purpureocillium</taxon>
    </lineage>
</organism>
<dbReference type="GO" id="GO:0006351">
    <property type="term" value="P:DNA-templated transcription"/>
    <property type="evidence" value="ECO:0007669"/>
    <property type="project" value="InterPro"/>
</dbReference>
<gene>
    <name evidence="8" type="ORF">O9K51_10290</name>
</gene>
<dbReference type="Pfam" id="PF04082">
    <property type="entry name" value="Fungal_trans"/>
    <property type="match status" value="1"/>
</dbReference>
<dbReference type="GO" id="GO:0000978">
    <property type="term" value="F:RNA polymerase II cis-regulatory region sequence-specific DNA binding"/>
    <property type="evidence" value="ECO:0007669"/>
    <property type="project" value="InterPro"/>
</dbReference>
<comment type="caution">
    <text evidence="8">The sequence shown here is derived from an EMBL/GenBank/DDBJ whole genome shotgun (WGS) entry which is preliminary data.</text>
</comment>
<evidence type="ECO:0000256" key="5">
    <source>
        <dbReference type="ARBA" id="ARBA00022833"/>
    </source>
</evidence>
<proteinExistence type="predicted"/>
<comment type="subcellular location">
    <subcellularLocation>
        <location evidence="1">Nucleus</location>
    </subcellularLocation>
</comment>
<evidence type="ECO:0000256" key="2">
    <source>
        <dbReference type="ARBA" id="ARBA00022723"/>
    </source>
</evidence>
<dbReference type="Proteomes" id="UP001163105">
    <property type="component" value="Unassembled WGS sequence"/>
</dbReference>
<keyword evidence="9" id="KW-1185">Reference proteome</keyword>
<evidence type="ECO:0000256" key="6">
    <source>
        <dbReference type="ARBA" id="ARBA00023242"/>
    </source>
</evidence>
<evidence type="ECO:0000313" key="9">
    <source>
        <dbReference type="Proteomes" id="UP001163105"/>
    </source>
</evidence>
<accession>A0AB34FF79</accession>
<dbReference type="InterPro" id="IPR007219">
    <property type="entry name" value="XnlR_reg_dom"/>
</dbReference>
<evidence type="ECO:0000313" key="8">
    <source>
        <dbReference type="EMBL" id="KAJ6437316.1"/>
    </source>
</evidence>
<keyword evidence="3" id="KW-0677">Repeat</keyword>
<dbReference type="PANTHER" id="PTHR40626">
    <property type="entry name" value="MIP31509P"/>
    <property type="match status" value="1"/>
</dbReference>
<dbReference type="PANTHER" id="PTHR40626:SF1">
    <property type="entry name" value="TRANSCRIPTION FACTOR WITH C2H2 AND ZN(2)-CYS(6) DNA BINDING DOMAIN (EUROFUNG)"/>
    <property type="match status" value="1"/>
</dbReference>
<dbReference type="GO" id="GO:0005634">
    <property type="term" value="C:nucleus"/>
    <property type="evidence" value="ECO:0007669"/>
    <property type="project" value="UniProtKB-SubCell"/>
</dbReference>